<accession>A0AAD4S0W7</accession>
<evidence type="ECO:0000256" key="8">
    <source>
        <dbReference type="ARBA" id="ARBA00023002"/>
    </source>
</evidence>
<dbReference type="GO" id="GO:0005789">
    <property type="term" value="C:endoplasmic reticulum membrane"/>
    <property type="evidence" value="ECO:0007669"/>
    <property type="project" value="TreeGrafter"/>
</dbReference>
<comment type="caution">
    <text evidence="13">The sequence shown here is derived from an EMBL/GenBank/DDBJ whole genome shotgun (WGS) entry which is preliminary data.</text>
</comment>
<dbReference type="GO" id="GO:0016717">
    <property type="term" value="F:oxidoreductase activity, acting on paired donors, with oxidation of a pair of donors resulting in the reduction of molecular oxygen to two molecules of water"/>
    <property type="evidence" value="ECO:0007669"/>
    <property type="project" value="InterPro"/>
</dbReference>
<dbReference type="Proteomes" id="UP001202328">
    <property type="component" value="Unassembled WGS sequence"/>
</dbReference>
<dbReference type="PANTHER" id="PTHR11351">
    <property type="entry name" value="ACYL-COA DESATURASE"/>
    <property type="match status" value="1"/>
</dbReference>
<name>A0AAD4S0W7_9MAGN</name>
<gene>
    <name evidence="13" type="ORF">MKW98_026766</name>
</gene>
<protein>
    <recommendedName>
        <fullName evidence="15">Acyl-CoA desaturase</fullName>
    </recommendedName>
</protein>
<keyword evidence="8 12" id="KW-0560">Oxidoreductase</keyword>
<evidence type="ECO:0000256" key="9">
    <source>
        <dbReference type="ARBA" id="ARBA00023098"/>
    </source>
</evidence>
<keyword evidence="9" id="KW-0443">Lipid metabolism</keyword>
<keyword evidence="7" id="KW-1133">Transmembrane helix</keyword>
<evidence type="ECO:0000256" key="7">
    <source>
        <dbReference type="ARBA" id="ARBA00022989"/>
    </source>
</evidence>
<keyword evidence="11 12" id="KW-0275">Fatty acid biosynthesis</keyword>
<evidence type="ECO:0000256" key="4">
    <source>
        <dbReference type="ARBA" id="ARBA00022516"/>
    </source>
</evidence>
<comment type="similarity">
    <text evidence="3 12">Belongs to the fatty acid desaturase type 1 family.</text>
</comment>
<proteinExistence type="inferred from homology"/>
<dbReference type="PANTHER" id="PTHR11351:SF31">
    <property type="entry name" value="DESATURASE 1, ISOFORM A-RELATED"/>
    <property type="match status" value="1"/>
</dbReference>
<dbReference type="CDD" id="cd03505">
    <property type="entry name" value="Delta9-FADS-like"/>
    <property type="match status" value="1"/>
</dbReference>
<evidence type="ECO:0000256" key="1">
    <source>
        <dbReference type="ARBA" id="ARBA00004141"/>
    </source>
</evidence>
<evidence type="ECO:0000256" key="10">
    <source>
        <dbReference type="ARBA" id="ARBA00023136"/>
    </source>
</evidence>
<dbReference type="PRINTS" id="PR00075">
    <property type="entry name" value="FACDDSATRASE"/>
</dbReference>
<evidence type="ECO:0000313" key="13">
    <source>
        <dbReference type="EMBL" id="KAI3849852.1"/>
    </source>
</evidence>
<comment type="pathway">
    <text evidence="2">Lipid metabolism.</text>
</comment>
<dbReference type="EMBL" id="JAJJMB010016078">
    <property type="protein sequence ID" value="KAI3849852.1"/>
    <property type="molecule type" value="Genomic_DNA"/>
</dbReference>
<keyword evidence="5 12" id="KW-0812">Transmembrane</keyword>
<comment type="cofactor">
    <cofactor evidence="12">
        <name>Fe(2+)</name>
        <dbReference type="ChEBI" id="CHEBI:29033"/>
    </cofactor>
</comment>
<evidence type="ECO:0008006" key="15">
    <source>
        <dbReference type="Google" id="ProtNLM"/>
    </source>
</evidence>
<evidence type="ECO:0000256" key="12">
    <source>
        <dbReference type="RuleBase" id="RU000581"/>
    </source>
</evidence>
<sequence length="116" mass="13621">CTRMAWGHHSTFIVNSVCHKWGTKTWNTKDDSRNNFIIGMLVGEGWHNNHHAFEFSARVGLEWWQFDPQWYVVKSLEYIGLATDVKEPTEIQKLKMSFKYNKHGSQSFDQVLNETS</sequence>
<comment type="subcellular location">
    <subcellularLocation>
        <location evidence="1">Membrane</location>
        <topology evidence="1">Multi-pass membrane protein</topology>
    </subcellularLocation>
</comment>
<evidence type="ECO:0000256" key="3">
    <source>
        <dbReference type="ARBA" id="ARBA00009295"/>
    </source>
</evidence>
<evidence type="ECO:0000256" key="6">
    <source>
        <dbReference type="ARBA" id="ARBA00022832"/>
    </source>
</evidence>
<keyword evidence="6" id="KW-0276">Fatty acid metabolism</keyword>
<evidence type="ECO:0000256" key="2">
    <source>
        <dbReference type="ARBA" id="ARBA00005189"/>
    </source>
</evidence>
<evidence type="ECO:0000313" key="14">
    <source>
        <dbReference type="Proteomes" id="UP001202328"/>
    </source>
</evidence>
<keyword evidence="14" id="KW-1185">Reference proteome</keyword>
<keyword evidence="4 12" id="KW-0444">Lipid biosynthesis</keyword>
<keyword evidence="10" id="KW-0472">Membrane</keyword>
<reference evidence="13" key="1">
    <citation type="submission" date="2022-04" db="EMBL/GenBank/DDBJ databases">
        <title>A functionally conserved STORR gene fusion in Papaver species that diverged 16.8 million years ago.</title>
        <authorList>
            <person name="Catania T."/>
        </authorList>
    </citation>
    <scope>NUCLEOTIDE SEQUENCE</scope>
    <source>
        <strain evidence="13">S-188037</strain>
    </source>
</reference>
<dbReference type="InterPro" id="IPR015876">
    <property type="entry name" value="Acyl-CoA_DS"/>
</dbReference>
<evidence type="ECO:0000256" key="11">
    <source>
        <dbReference type="ARBA" id="ARBA00023160"/>
    </source>
</evidence>
<comment type="domain">
    <text evidence="12">The histidine box domains are involved in binding the catalytic metal ions.</text>
</comment>
<organism evidence="13 14">
    <name type="scientific">Papaver atlanticum</name>
    <dbReference type="NCBI Taxonomy" id="357466"/>
    <lineage>
        <taxon>Eukaryota</taxon>
        <taxon>Viridiplantae</taxon>
        <taxon>Streptophyta</taxon>
        <taxon>Embryophyta</taxon>
        <taxon>Tracheophyta</taxon>
        <taxon>Spermatophyta</taxon>
        <taxon>Magnoliopsida</taxon>
        <taxon>Ranunculales</taxon>
        <taxon>Papaveraceae</taxon>
        <taxon>Papaveroideae</taxon>
        <taxon>Papaver</taxon>
    </lineage>
</organism>
<dbReference type="AlphaFoldDB" id="A0AAD4S0W7"/>
<dbReference type="GO" id="GO:0042761">
    <property type="term" value="P:very long-chain fatty acid biosynthetic process"/>
    <property type="evidence" value="ECO:0007669"/>
    <property type="project" value="TreeGrafter"/>
</dbReference>
<evidence type="ECO:0000256" key="5">
    <source>
        <dbReference type="ARBA" id="ARBA00022692"/>
    </source>
</evidence>
<feature type="non-terminal residue" evidence="13">
    <location>
        <position position="1"/>
    </location>
</feature>